<dbReference type="EMBL" id="ADBL01001912">
    <property type="status" value="NOT_ANNOTATED_CDS"/>
    <property type="molecule type" value="Genomic_DNA"/>
</dbReference>
<name>A0A0C4E5X8_MAGP6</name>
<keyword evidence="1" id="KW-0732">Signal</keyword>
<accession>A0A0C4E5X8</accession>
<evidence type="ECO:0000256" key="1">
    <source>
        <dbReference type="SAM" id="SignalP"/>
    </source>
</evidence>
<dbReference type="Proteomes" id="UP000011715">
    <property type="component" value="Unassembled WGS sequence"/>
</dbReference>
<feature type="chain" id="PRO_5009385738" evidence="1">
    <location>
        <begin position="32"/>
        <end position="211"/>
    </location>
</feature>
<organism evidence="3 4">
    <name type="scientific">Magnaporthiopsis poae (strain ATCC 64411 / 73-15)</name>
    <name type="common">Kentucky bluegrass fungus</name>
    <name type="synonym">Magnaporthe poae</name>
    <dbReference type="NCBI Taxonomy" id="644358"/>
    <lineage>
        <taxon>Eukaryota</taxon>
        <taxon>Fungi</taxon>
        <taxon>Dikarya</taxon>
        <taxon>Ascomycota</taxon>
        <taxon>Pezizomycotina</taxon>
        <taxon>Sordariomycetes</taxon>
        <taxon>Sordariomycetidae</taxon>
        <taxon>Magnaporthales</taxon>
        <taxon>Magnaporthaceae</taxon>
        <taxon>Magnaporthiopsis</taxon>
    </lineage>
</organism>
<dbReference type="AlphaFoldDB" id="A0A0C4E5X8"/>
<evidence type="ECO:0000313" key="3">
    <source>
        <dbReference type="EnsemblFungi" id="MAPG_07906T0"/>
    </source>
</evidence>
<proteinExistence type="predicted"/>
<reference evidence="3" key="5">
    <citation type="submission" date="2015-06" db="UniProtKB">
        <authorList>
            <consortium name="EnsemblFungi"/>
        </authorList>
    </citation>
    <scope>IDENTIFICATION</scope>
    <source>
        <strain evidence="3">ATCC 64411</strain>
    </source>
</reference>
<feature type="signal peptide" evidence="1">
    <location>
        <begin position="1"/>
        <end position="31"/>
    </location>
</feature>
<sequence length="211" mass="22051">MVQLESMTGPSRPALALAAAVALCLPSMVAAETSSTTVTSLDLVTVYPTTTRVTILTTIGSGLTTVDSGTLTSTIWVQPTTTRKPALFMNAGVGLFDAPSTLVTQHRVKTNAVAGAAPAPTKKAAAPAQQQRNSTVAKVAAVTKTPASPAEAAQVQEVHEVHEAPEVQDVEEFAEIQEVQEVQEAEDVAEVQEIDEVQEDEDAGPGMVPFM</sequence>
<evidence type="ECO:0000313" key="2">
    <source>
        <dbReference type="EMBL" id="KLU88925.1"/>
    </source>
</evidence>
<dbReference type="EnsemblFungi" id="MAPG_07906T0">
    <property type="protein sequence ID" value="MAPG_07906T0"/>
    <property type="gene ID" value="MAPG_07906"/>
</dbReference>
<reference evidence="4" key="2">
    <citation type="submission" date="2010-05" db="EMBL/GenBank/DDBJ databases">
        <title>The genome sequence of Magnaporthe poae strain ATCC 64411.</title>
        <authorList>
            <person name="Ma L.-J."/>
            <person name="Dead R."/>
            <person name="Young S."/>
            <person name="Zeng Q."/>
            <person name="Koehrsen M."/>
            <person name="Alvarado L."/>
            <person name="Berlin A."/>
            <person name="Chapman S.B."/>
            <person name="Chen Z."/>
            <person name="Freedman E."/>
            <person name="Gellesch M."/>
            <person name="Goldberg J."/>
            <person name="Griggs A."/>
            <person name="Gujja S."/>
            <person name="Heilman E.R."/>
            <person name="Heiman D."/>
            <person name="Hepburn T."/>
            <person name="Howarth C."/>
            <person name="Jen D."/>
            <person name="Larson L."/>
            <person name="Mehta T."/>
            <person name="Neiman D."/>
            <person name="Pearson M."/>
            <person name="Roberts A."/>
            <person name="Saif S."/>
            <person name="Shea T."/>
            <person name="Shenoy N."/>
            <person name="Sisk P."/>
            <person name="Stolte C."/>
            <person name="Sykes S."/>
            <person name="Walk T."/>
            <person name="White J."/>
            <person name="Yandava C."/>
            <person name="Haas B."/>
            <person name="Nusbaum C."/>
            <person name="Birren B."/>
        </authorList>
    </citation>
    <scope>NUCLEOTIDE SEQUENCE [LARGE SCALE GENOMIC DNA]</scope>
    <source>
        <strain evidence="4">ATCC 64411 / 73-15</strain>
    </source>
</reference>
<dbReference type="VEuPathDB" id="FungiDB:MAPG_07906"/>
<reference evidence="3" key="4">
    <citation type="journal article" date="2015" name="G3 (Bethesda)">
        <title>Genome sequences of three phytopathogenic species of the Magnaporthaceae family of fungi.</title>
        <authorList>
            <person name="Okagaki L.H."/>
            <person name="Nunes C.C."/>
            <person name="Sailsbery J."/>
            <person name="Clay B."/>
            <person name="Brown D."/>
            <person name="John T."/>
            <person name="Oh Y."/>
            <person name="Young N."/>
            <person name="Fitzgerald M."/>
            <person name="Haas B.J."/>
            <person name="Zeng Q."/>
            <person name="Young S."/>
            <person name="Adiconis X."/>
            <person name="Fan L."/>
            <person name="Levin J.Z."/>
            <person name="Mitchell T.K."/>
            <person name="Okubara P.A."/>
            <person name="Farman M.L."/>
            <person name="Kohn L.M."/>
            <person name="Birren B."/>
            <person name="Ma L.-J."/>
            <person name="Dean R.A."/>
        </authorList>
    </citation>
    <scope>NUCLEOTIDE SEQUENCE</scope>
    <source>
        <strain evidence="3">ATCC 64411 / 73-15</strain>
    </source>
</reference>
<keyword evidence="4" id="KW-1185">Reference proteome</keyword>
<reference evidence="2" key="3">
    <citation type="submission" date="2011-03" db="EMBL/GenBank/DDBJ databases">
        <title>Annotation of Magnaporthe poae ATCC 64411.</title>
        <authorList>
            <person name="Ma L.-J."/>
            <person name="Dead R."/>
            <person name="Young S.K."/>
            <person name="Zeng Q."/>
            <person name="Gargeya S."/>
            <person name="Fitzgerald M."/>
            <person name="Haas B."/>
            <person name="Abouelleil A."/>
            <person name="Alvarado L."/>
            <person name="Arachchi H.M."/>
            <person name="Berlin A."/>
            <person name="Brown A."/>
            <person name="Chapman S.B."/>
            <person name="Chen Z."/>
            <person name="Dunbar C."/>
            <person name="Freedman E."/>
            <person name="Gearin G."/>
            <person name="Gellesch M."/>
            <person name="Goldberg J."/>
            <person name="Griggs A."/>
            <person name="Gujja S."/>
            <person name="Heiman D."/>
            <person name="Howarth C."/>
            <person name="Larson L."/>
            <person name="Lui A."/>
            <person name="MacDonald P.J.P."/>
            <person name="Mehta T."/>
            <person name="Montmayeur A."/>
            <person name="Murphy C."/>
            <person name="Neiman D."/>
            <person name="Pearson M."/>
            <person name="Priest M."/>
            <person name="Roberts A."/>
            <person name="Saif S."/>
            <person name="Shea T."/>
            <person name="Shenoy N."/>
            <person name="Sisk P."/>
            <person name="Stolte C."/>
            <person name="Sykes S."/>
            <person name="Yandava C."/>
            <person name="Wortman J."/>
            <person name="Nusbaum C."/>
            <person name="Birren B."/>
        </authorList>
    </citation>
    <scope>NUCLEOTIDE SEQUENCE</scope>
    <source>
        <strain evidence="2">ATCC 64411</strain>
    </source>
</reference>
<gene>
    <name evidence="2" type="ORF">MAPG_07906</name>
</gene>
<reference evidence="2" key="1">
    <citation type="submission" date="2010-05" db="EMBL/GenBank/DDBJ databases">
        <title>The Genome Sequence of Magnaporthe poae strain ATCC 64411.</title>
        <authorList>
            <consortium name="The Broad Institute Genome Sequencing Platform"/>
            <consortium name="Broad Institute Genome Sequencing Center for Infectious Disease"/>
            <person name="Ma L.-J."/>
            <person name="Dead R."/>
            <person name="Young S."/>
            <person name="Zeng Q."/>
            <person name="Koehrsen M."/>
            <person name="Alvarado L."/>
            <person name="Berlin A."/>
            <person name="Chapman S.B."/>
            <person name="Chen Z."/>
            <person name="Freedman E."/>
            <person name="Gellesch M."/>
            <person name="Goldberg J."/>
            <person name="Griggs A."/>
            <person name="Gujja S."/>
            <person name="Heilman E.R."/>
            <person name="Heiman D."/>
            <person name="Hepburn T."/>
            <person name="Howarth C."/>
            <person name="Jen D."/>
            <person name="Larson L."/>
            <person name="Mehta T."/>
            <person name="Neiman D."/>
            <person name="Pearson M."/>
            <person name="Roberts A."/>
            <person name="Saif S."/>
            <person name="Shea T."/>
            <person name="Shenoy N."/>
            <person name="Sisk P."/>
            <person name="Stolte C."/>
            <person name="Sykes S."/>
            <person name="Walk T."/>
            <person name="White J."/>
            <person name="Yandava C."/>
            <person name="Haas B."/>
            <person name="Nusbaum C."/>
            <person name="Birren B."/>
        </authorList>
    </citation>
    <scope>NUCLEOTIDE SEQUENCE</scope>
    <source>
        <strain evidence="2">ATCC 64411</strain>
    </source>
</reference>
<protein>
    <submittedName>
        <fullName evidence="2 3">Uncharacterized protein</fullName>
    </submittedName>
</protein>
<dbReference type="eggNOG" id="ENOG502RNAY">
    <property type="taxonomic scope" value="Eukaryota"/>
</dbReference>
<evidence type="ECO:0000313" key="4">
    <source>
        <dbReference type="Proteomes" id="UP000011715"/>
    </source>
</evidence>
<dbReference type="EMBL" id="GL876972">
    <property type="protein sequence ID" value="KLU88925.1"/>
    <property type="molecule type" value="Genomic_DNA"/>
</dbReference>